<name>A0A1N7JVJ8_9RHOB</name>
<dbReference type="GO" id="GO:0003677">
    <property type="term" value="F:DNA binding"/>
    <property type="evidence" value="ECO:0007669"/>
    <property type="project" value="UniProtKB-KW"/>
</dbReference>
<dbReference type="GO" id="GO:0000150">
    <property type="term" value="F:DNA strand exchange activity"/>
    <property type="evidence" value="ECO:0007669"/>
    <property type="project" value="InterPro"/>
</dbReference>
<dbReference type="Pfam" id="PF07508">
    <property type="entry name" value="Recombinase"/>
    <property type="match status" value="1"/>
</dbReference>
<dbReference type="PROSITE" id="PS51736">
    <property type="entry name" value="RECOMBINASES_3"/>
    <property type="match status" value="1"/>
</dbReference>
<dbReference type="CDD" id="cd00338">
    <property type="entry name" value="Ser_Recombinase"/>
    <property type="match status" value="1"/>
</dbReference>
<evidence type="ECO:0000313" key="5">
    <source>
        <dbReference type="Proteomes" id="UP000186098"/>
    </source>
</evidence>
<keyword evidence="2" id="KW-0233">DNA recombination</keyword>
<dbReference type="STRING" id="407234.SAMN05421795_101374"/>
<evidence type="ECO:0000256" key="2">
    <source>
        <dbReference type="ARBA" id="ARBA00023172"/>
    </source>
</evidence>
<evidence type="ECO:0000259" key="3">
    <source>
        <dbReference type="PROSITE" id="PS51736"/>
    </source>
</evidence>
<evidence type="ECO:0000256" key="1">
    <source>
        <dbReference type="ARBA" id="ARBA00023125"/>
    </source>
</evidence>
<evidence type="ECO:0000313" key="4">
    <source>
        <dbReference type="EMBL" id="SIS53379.1"/>
    </source>
</evidence>
<dbReference type="OrthoDB" id="2290206at2"/>
<dbReference type="RefSeq" id="WP_076363211.1">
    <property type="nucleotide sequence ID" value="NZ_FTOM01000001.1"/>
</dbReference>
<dbReference type="InterPro" id="IPR006119">
    <property type="entry name" value="Resolv_N"/>
</dbReference>
<keyword evidence="1" id="KW-0238">DNA-binding</keyword>
<dbReference type="InterPro" id="IPR050639">
    <property type="entry name" value="SSR_resolvase"/>
</dbReference>
<accession>A0A1N7JVJ8</accession>
<dbReference type="Proteomes" id="UP000186098">
    <property type="component" value="Unassembled WGS sequence"/>
</dbReference>
<dbReference type="InterPro" id="IPR011109">
    <property type="entry name" value="DNA_bind_recombinase_dom"/>
</dbReference>
<keyword evidence="5" id="KW-1185">Reference proteome</keyword>
<dbReference type="PANTHER" id="PTHR30461:SF2">
    <property type="entry name" value="SERINE RECOMBINASE PINE-RELATED"/>
    <property type="match status" value="1"/>
</dbReference>
<dbReference type="PANTHER" id="PTHR30461">
    <property type="entry name" value="DNA-INVERTASE FROM LAMBDOID PROPHAGE"/>
    <property type="match status" value="1"/>
</dbReference>
<protein>
    <submittedName>
        <fullName evidence="4">Site-specific DNA recombinase</fullName>
    </submittedName>
</protein>
<dbReference type="SUPFAM" id="SSF53041">
    <property type="entry name" value="Resolvase-like"/>
    <property type="match status" value="1"/>
</dbReference>
<reference evidence="5" key="1">
    <citation type="submission" date="2017-01" db="EMBL/GenBank/DDBJ databases">
        <authorList>
            <person name="Varghese N."/>
            <person name="Submissions S."/>
        </authorList>
    </citation>
    <scope>NUCLEOTIDE SEQUENCE [LARGE SCALE GENOMIC DNA]</scope>
    <source>
        <strain evidence="5">DSM 18714</strain>
    </source>
</reference>
<dbReference type="EMBL" id="FTOM01000001">
    <property type="protein sequence ID" value="SIS53379.1"/>
    <property type="molecule type" value="Genomic_DNA"/>
</dbReference>
<dbReference type="AlphaFoldDB" id="A0A1N7JVJ8"/>
<proteinExistence type="predicted"/>
<dbReference type="Gene3D" id="3.40.50.1390">
    <property type="entry name" value="Resolvase, N-terminal catalytic domain"/>
    <property type="match status" value="1"/>
</dbReference>
<dbReference type="Pfam" id="PF00239">
    <property type="entry name" value="Resolvase"/>
    <property type="match status" value="1"/>
</dbReference>
<dbReference type="SMART" id="SM00857">
    <property type="entry name" value="Resolvase"/>
    <property type="match status" value="1"/>
</dbReference>
<sequence>MTDYVVYYRVSTERQGRSGLGLEAQRAMVEAFLQPGDTVIDEFTEIQSGKKDDRIKLWKAINLVKKTRSKLLIPKLDRFSRKVSFISGIIDQGVELVVCEHPNVNTFFLHLLACFAEEERRQISERTKAALTAAKNRGTALGLNASQLAATRRLERRKFALDNADNLMMAVAEAGSISAAARWLNDRKVPTATGGRWHPQTVKNYIDVIQIDPASRLMAGSSHDGC</sequence>
<organism evidence="4 5">
    <name type="scientific">Phaeovulum vinaykumarii</name>
    <dbReference type="NCBI Taxonomy" id="407234"/>
    <lineage>
        <taxon>Bacteria</taxon>
        <taxon>Pseudomonadati</taxon>
        <taxon>Pseudomonadota</taxon>
        <taxon>Alphaproteobacteria</taxon>
        <taxon>Rhodobacterales</taxon>
        <taxon>Paracoccaceae</taxon>
        <taxon>Phaeovulum</taxon>
    </lineage>
</organism>
<feature type="domain" description="Resolvase/invertase-type recombinase catalytic" evidence="3">
    <location>
        <begin position="3"/>
        <end position="138"/>
    </location>
</feature>
<gene>
    <name evidence="4" type="ORF">SAMN05421795_101374</name>
</gene>
<dbReference type="InterPro" id="IPR036162">
    <property type="entry name" value="Resolvase-like_N_sf"/>
</dbReference>